<dbReference type="PANTHER" id="PTHR38767">
    <property type="entry name" value="DNA POLYMERASE III SUBUNIT CHI"/>
    <property type="match status" value="1"/>
</dbReference>
<dbReference type="InterPro" id="IPR007459">
    <property type="entry name" value="DNA_pol3_chi"/>
</dbReference>
<organism evidence="1 2">
    <name type="scientific">Granulibacter bethesdensis</name>
    <dbReference type="NCBI Taxonomy" id="364410"/>
    <lineage>
        <taxon>Bacteria</taxon>
        <taxon>Pseudomonadati</taxon>
        <taxon>Pseudomonadota</taxon>
        <taxon>Alphaproteobacteria</taxon>
        <taxon>Acetobacterales</taxon>
        <taxon>Acetobacteraceae</taxon>
        <taxon>Granulibacter</taxon>
    </lineage>
</organism>
<dbReference type="Gene3D" id="3.40.50.10110">
    <property type="entry name" value="DNA polymerase III subunit chi"/>
    <property type="match status" value="1"/>
</dbReference>
<dbReference type="GO" id="GO:0032298">
    <property type="term" value="P:positive regulation of DNA-templated DNA replication initiation"/>
    <property type="evidence" value="ECO:0007669"/>
    <property type="project" value="TreeGrafter"/>
</dbReference>
<dbReference type="SUPFAM" id="SSF102400">
    <property type="entry name" value="DNA polymerase III chi subunit"/>
    <property type="match status" value="1"/>
</dbReference>
<dbReference type="GO" id="GO:0003677">
    <property type="term" value="F:DNA binding"/>
    <property type="evidence" value="ECO:0007669"/>
    <property type="project" value="InterPro"/>
</dbReference>
<dbReference type="InterPro" id="IPR036768">
    <property type="entry name" value="PolIII_chi_sf"/>
</dbReference>
<protein>
    <submittedName>
        <fullName evidence="1">DNA polymerase III, chi subunit</fullName>
        <ecNumber evidence="1">2.7.7.7</ecNumber>
    </submittedName>
</protein>
<evidence type="ECO:0000313" key="1">
    <source>
        <dbReference type="EMBL" id="APH55527.1"/>
    </source>
</evidence>
<proteinExistence type="predicted"/>
<keyword evidence="1" id="KW-0808">Transferase</keyword>
<dbReference type="Pfam" id="PF04364">
    <property type="entry name" value="DNA_pol3_chi"/>
    <property type="match status" value="1"/>
</dbReference>
<dbReference type="EC" id="2.7.7.7" evidence="1"/>
<dbReference type="GO" id="GO:0003887">
    <property type="term" value="F:DNA-directed DNA polymerase activity"/>
    <property type="evidence" value="ECO:0007669"/>
    <property type="project" value="UniProtKB-EC"/>
</dbReference>
<dbReference type="EMBL" id="CP018191">
    <property type="protein sequence ID" value="APH55527.1"/>
    <property type="molecule type" value="Genomic_DNA"/>
</dbReference>
<dbReference type="PANTHER" id="PTHR38767:SF1">
    <property type="entry name" value="DNA POLYMERASE III SUBUNIT CHI"/>
    <property type="match status" value="1"/>
</dbReference>
<evidence type="ECO:0000313" key="2">
    <source>
        <dbReference type="Proteomes" id="UP000182373"/>
    </source>
</evidence>
<keyword evidence="1" id="KW-0548">Nucleotidyltransferase</keyword>
<dbReference type="AlphaFoldDB" id="A0AAC9KBS3"/>
<accession>A0AAC9KBS3</accession>
<sequence length="181" mass="20514">MAEPRYQPRRKRRCRIWRAPARPSGRRILRGLMTEIGFYHLTRTGPEQALPQLLGRTLAAGERAIVLCGGPERVAALDTTLWLCPNPDWLPHGTARSGDATLQPIWLTAQDEAAPNGARFLFLIDGTVSERLHDYTRVFDLFDGSNEDAVTAARLRWKKAQSAGHTLTYWQQGPRGWEKKR</sequence>
<dbReference type="NCBIfam" id="NF004347">
    <property type="entry name" value="PRK05728.1-4"/>
    <property type="match status" value="1"/>
</dbReference>
<reference evidence="2" key="1">
    <citation type="submission" date="2016-11" db="EMBL/GenBank/DDBJ databases">
        <title>Comparative genomic and phenotypic analysis of Granulibacter bethesdensis clinical isolates from patients with chronic granulomatous disease.</title>
        <authorList>
            <person name="Zarember K.A."/>
            <person name="Porcella S.F."/>
            <person name="Chu J."/>
            <person name="Ding L."/>
            <person name="Dahlstrom E."/>
            <person name="Barbian K."/>
            <person name="Martens C."/>
            <person name="Sykora L."/>
            <person name="Kramer S."/>
            <person name="Pettinato A.M."/>
            <person name="Hong H."/>
            <person name="Wald G."/>
            <person name="Berg L.J."/>
            <person name="Rogge L.S."/>
            <person name="Greenberg D.E."/>
            <person name="Falcone E.L."/>
            <person name="Neves J.F."/>
            <person name="Simoes M.J."/>
            <person name="Casal M."/>
            <person name="Rodriguez-Lopez F.C."/>
            <person name="Zelazny A."/>
            <person name="Gallin J.I."/>
            <person name="Holland S.M."/>
        </authorList>
    </citation>
    <scope>NUCLEOTIDE SEQUENCE [LARGE SCALE GENOMIC DNA]</scope>
    <source>
        <strain evidence="2">NIH9.1</strain>
    </source>
</reference>
<gene>
    <name evidence="1" type="ORF">GbCGDNIH9_2203</name>
</gene>
<dbReference type="Proteomes" id="UP000182373">
    <property type="component" value="Chromosome"/>
</dbReference>
<name>A0AAC9KBS3_9PROT</name>
<dbReference type="GO" id="GO:0006260">
    <property type="term" value="P:DNA replication"/>
    <property type="evidence" value="ECO:0007669"/>
    <property type="project" value="InterPro"/>
</dbReference>